<keyword evidence="1" id="KW-1133">Transmembrane helix</keyword>
<feature type="transmembrane region" description="Helical" evidence="1">
    <location>
        <begin position="15"/>
        <end position="36"/>
    </location>
</feature>
<feature type="transmembrane region" description="Helical" evidence="1">
    <location>
        <begin position="101"/>
        <end position="126"/>
    </location>
</feature>
<keyword evidence="1" id="KW-0812">Transmembrane</keyword>
<feature type="transmembrane region" description="Helical" evidence="1">
    <location>
        <begin position="164"/>
        <end position="182"/>
    </location>
</feature>
<feature type="transmembrane region" description="Helical" evidence="1">
    <location>
        <begin position="194"/>
        <end position="218"/>
    </location>
</feature>
<name>A0ABX2AK34_9BACT</name>
<organism evidence="2 3">
    <name type="scientific">Xylanibacter muris</name>
    <dbReference type="NCBI Taxonomy" id="2736290"/>
    <lineage>
        <taxon>Bacteria</taxon>
        <taxon>Pseudomonadati</taxon>
        <taxon>Bacteroidota</taxon>
        <taxon>Bacteroidia</taxon>
        <taxon>Bacteroidales</taxon>
        <taxon>Prevotellaceae</taxon>
        <taxon>Xylanibacter</taxon>
    </lineage>
</organism>
<feature type="transmembrane region" description="Helical" evidence="1">
    <location>
        <begin position="224"/>
        <end position="244"/>
    </location>
</feature>
<dbReference type="Proteomes" id="UP000714420">
    <property type="component" value="Unassembled WGS sequence"/>
</dbReference>
<feature type="transmembrane region" description="Helical" evidence="1">
    <location>
        <begin position="447"/>
        <end position="469"/>
    </location>
</feature>
<accession>A0ABX2AK34</accession>
<dbReference type="RefSeq" id="WP_172272852.1">
    <property type="nucleotide sequence ID" value="NZ_CASGMU010000001.1"/>
</dbReference>
<sequence>MRLLDIFRIRKEERIPSLVALTVIILLNAMFVARMYDKFTPLMSHSETVRTMLRNFHVSGYDPLTLITISSWTDGYNVYRHPLLAFMMYPLYLLNTVLGEIFGINCALFICAVLMSVCSFYSFVFLRRILTDVIGLGKTDAGILAALFFSFGYVLVISFTPDHFGLSMCMFLIVLYVSGMRIRKSRIIPSWQMALLNTFATGITSTNTVKIVLAQMFVNGSRFFHWRNIAFAVILPVVLLWFFCRFEYKVFVLPGEKARHEARARKKAEQRKKEDERTARLIAASPKDSVEIRRRAKVTAAAKRRRRAGNQGKPISNGEFMRWSDITTPRAATLVENFFGEPLILHEKHLLGDVFLRRPVFVKYESPLCYAAEAVAVGLLLLGIWLGRRSRLLWLCLSWFACDMALHLGIGFGINEVFIMSPHWLFVFPIVYAFILRHPKCRFPARIAFASLTAFLIYHNLPLLMSFLFI</sequence>
<proteinExistence type="predicted"/>
<feature type="transmembrane region" description="Helical" evidence="1">
    <location>
        <begin position="392"/>
        <end position="410"/>
    </location>
</feature>
<feature type="transmembrane region" description="Helical" evidence="1">
    <location>
        <begin position="138"/>
        <end position="158"/>
    </location>
</feature>
<evidence type="ECO:0000313" key="2">
    <source>
        <dbReference type="EMBL" id="NPD91095.1"/>
    </source>
</evidence>
<keyword evidence="3" id="KW-1185">Reference proteome</keyword>
<protein>
    <submittedName>
        <fullName evidence="2">GtrA family protein</fullName>
    </submittedName>
</protein>
<gene>
    <name evidence="2" type="ORF">HPS56_01745</name>
</gene>
<evidence type="ECO:0000313" key="3">
    <source>
        <dbReference type="Proteomes" id="UP000714420"/>
    </source>
</evidence>
<evidence type="ECO:0000256" key="1">
    <source>
        <dbReference type="SAM" id="Phobius"/>
    </source>
</evidence>
<dbReference type="EMBL" id="JABKKF010000001">
    <property type="protein sequence ID" value="NPD91095.1"/>
    <property type="molecule type" value="Genomic_DNA"/>
</dbReference>
<comment type="caution">
    <text evidence="2">The sequence shown here is derived from an EMBL/GenBank/DDBJ whole genome shotgun (WGS) entry which is preliminary data.</text>
</comment>
<dbReference type="Pfam" id="PF19558">
    <property type="entry name" value="DUF6080"/>
    <property type="match status" value="1"/>
</dbReference>
<dbReference type="InterPro" id="IPR045726">
    <property type="entry name" value="DUF6080"/>
</dbReference>
<reference evidence="2 3" key="1">
    <citation type="submission" date="2020-05" db="EMBL/GenBank/DDBJ databases">
        <title>Distinct polysaccharide utilization as determinants for interspecies competition between intestinal Prevotella spp.</title>
        <authorList>
            <person name="Galvez E.J.C."/>
            <person name="Iljazovic A."/>
            <person name="Strowig T."/>
        </authorList>
    </citation>
    <scope>NUCLEOTIDE SEQUENCE [LARGE SCALE GENOMIC DNA]</scope>
    <source>
        <strain evidence="2 3">PMUR</strain>
    </source>
</reference>
<keyword evidence="1" id="KW-0472">Membrane</keyword>
<feature type="transmembrane region" description="Helical" evidence="1">
    <location>
        <begin position="417"/>
        <end position="435"/>
    </location>
</feature>